<evidence type="ECO:0000256" key="4">
    <source>
        <dbReference type="ARBA" id="ARBA00022980"/>
    </source>
</evidence>
<evidence type="ECO:0000256" key="6">
    <source>
        <dbReference type="ARBA" id="ARBA00035207"/>
    </source>
</evidence>
<protein>
    <recommendedName>
        <fullName evidence="6 7">Large ribosomal subunit protein uL22</fullName>
    </recommendedName>
</protein>
<dbReference type="PROSITE" id="PS00464">
    <property type="entry name" value="RIBOSOMAL_L22"/>
    <property type="match status" value="1"/>
</dbReference>
<dbReference type="PANTHER" id="PTHR13501">
    <property type="entry name" value="CHLOROPLAST 50S RIBOSOMAL PROTEIN L22-RELATED"/>
    <property type="match status" value="1"/>
</dbReference>
<evidence type="ECO:0000256" key="1">
    <source>
        <dbReference type="ARBA" id="ARBA00009451"/>
    </source>
</evidence>
<evidence type="ECO:0000256" key="8">
    <source>
        <dbReference type="RuleBase" id="RU004005"/>
    </source>
</evidence>
<dbReference type="Proteomes" id="UP000179099">
    <property type="component" value="Unassembled WGS sequence"/>
</dbReference>
<evidence type="ECO:0000313" key="11">
    <source>
        <dbReference type="EMBL" id="OGZ34185.1"/>
    </source>
</evidence>
<comment type="function">
    <text evidence="7 10">This protein binds specifically to 23S rRNA; its binding is stimulated by other ribosomal proteins, e.g., L4, L17, and L20. It is important during the early stages of 50S assembly. It makes multiple contacts with different domains of the 23S rRNA in the assembled 50S subunit and ribosome.</text>
</comment>
<dbReference type="GO" id="GO:0019843">
    <property type="term" value="F:rRNA binding"/>
    <property type="evidence" value="ECO:0007669"/>
    <property type="project" value="UniProtKB-UniRule"/>
</dbReference>
<comment type="subunit">
    <text evidence="7 9">Part of the 50S ribosomal subunit.</text>
</comment>
<comment type="caution">
    <text evidence="11">The sequence shown here is derived from an EMBL/GenBank/DDBJ whole genome shotgun (WGS) entry which is preliminary data.</text>
</comment>
<evidence type="ECO:0000256" key="7">
    <source>
        <dbReference type="HAMAP-Rule" id="MF_01331"/>
    </source>
</evidence>
<accession>A0A1G2F7Y7</accession>
<dbReference type="GO" id="GO:0006412">
    <property type="term" value="P:translation"/>
    <property type="evidence" value="ECO:0007669"/>
    <property type="project" value="UniProtKB-UniRule"/>
</dbReference>
<keyword evidence="2 7" id="KW-0699">rRNA-binding</keyword>
<organism evidence="11 12">
    <name type="scientific">Candidatus Portnoybacteria bacterium RBG_19FT_COMBO_36_7</name>
    <dbReference type="NCBI Taxonomy" id="1801992"/>
    <lineage>
        <taxon>Bacteria</taxon>
        <taxon>Candidatus Portnoyibacteriota</taxon>
    </lineage>
</organism>
<dbReference type="Pfam" id="PF00237">
    <property type="entry name" value="Ribosomal_L22"/>
    <property type="match status" value="1"/>
</dbReference>
<gene>
    <name evidence="7" type="primary">rplV</name>
    <name evidence="11" type="ORF">A2Y98_02525</name>
</gene>
<dbReference type="GO" id="GO:0015934">
    <property type="term" value="C:large ribosomal subunit"/>
    <property type="evidence" value="ECO:0007669"/>
    <property type="project" value="InterPro"/>
</dbReference>
<dbReference type="AlphaFoldDB" id="A0A1G2F7Y7"/>
<dbReference type="InterPro" id="IPR036394">
    <property type="entry name" value="Ribosomal_uL22_sf"/>
</dbReference>
<dbReference type="NCBIfam" id="TIGR01044">
    <property type="entry name" value="rplV_bact"/>
    <property type="match status" value="1"/>
</dbReference>
<dbReference type="InterPro" id="IPR047867">
    <property type="entry name" value="Ribosomal_uL22_bac/org-type"/>
</dbReference>
<keyword evidence="4 7" id="KW-0689">Ribosomal protein</keyword>
<dbReference type="EMBL" id="MHMW01000018">
    <property type="protein sequence ID" value="OGZ34185.1"/>
    <property type="molecule type" value="Genomic_DNA"/>
</dbReference>
<evidence type="ECO:0000256" key="9">
    <source>
        <dbReference type="RuleBase" id="RU004006"/>
    </source>
</evidence>
<dbReference type="GO" id="GO:0003735">
    <property type="term" value="F:structural constituent of ribosome"/>
    <property type="evidence" value="ECO:0007669"/>
    <property type="project" value="InterPro"/>
</dbReference>
<keyword evidence="5 7" id="KW-0687">Ribonucleoprotein</keyword>
<dbReference type="InterPro" id="IPR005727">
    <property type="entry name" value="Ribosomal_uL22_bac/chlpt-type"/>
</dbReference>
<dbReference type="PANTHER" id="PTHR13501:SF8">
    <property type="entry name" value="LARGE RIBOSOMAL SUBUNIT PROTEIN UL22M"/>
    <property type="match status" value="1"/>
</dbReference>
<keyword evidence="3 7" id="KW-0694">RNA-binding</keyword>
<evidence type="ECO:0000256" key="5">
    <source>
        <dbReference type="ARBA" id="ARBA00023274"/>
    </source>
</evidence>
<evidence type="ECO:0000256" key="2">
    <source>
        <dbReference type="ARBA" id="ARBA00022730"/>
    </source>
</evidence>
<comment type="similarity">
    <text evidence="1 7 8">Belongs to the universal ribosomal protein uL22 family.</text>
</comment>
<dbReference type="SUPFAM" id="SSF54843">
    <property type="entry name" value="Ribosomal protein L22"/>
    <property type="match status" value="1"/>
</dbReference>
<dbReference type="Gene3D" id="3.90.470.10">
    <property type="entry name" value="Ribosomal protein L22/L17"/>
    <property type="match status" value="1"/>
</dbReference>
<dbReference type="CDD" id="cd00336">
    <property type="entry name" value="Ribosomal_L22"/>
    <property type="match status" value="1"/>
</dbReference>
<evidence type="ECO:0000256" key="3">
    <source>
        <dbReference type="ARBA" id="ARBA00022884"/>
    </source>
</evidence>
<comment type="function">
    <text evidence="7">The globular domain of the protein is located near the polypeptide exit tunnel on the outside of the subunit, while an extended beta-hairpin is found that lines the wall of the exit tunnel in the center of the 70S ribosome.</text>
</comment>
<sequence>MQVAARLNNLRMTPRKIRLVTSLVKGMDAKQAQSQLRFMNKKAAAIVLKLLNSGLSNAKHNFNLSEDNFYISSLQVEAGPSLKRWLPRAMGRATPILKRTCNINLVLEEKTPSKEIFTGIKKKSKIEKMKEAKKETGAAEKSVVEKEETISVVPEAREEKRRSTFVPKSFGDSEQSKKKFFSRQTLGNIKRVFRRKSI</sequence>
<dbReference type="InterPro" id="IPR001063">
    <property type="entry name" value="Ribosomal_uL22"/>
</dbReference>
<evidence type="ECO:0000256" key="10">
    <source>
        <dbReference type="RuleBase" id="RU004008"/>
    </source>
</evidence>
<proteinExistence type="inferred from homology"/>
<dbReference type="STRING" id="1801992.A2Y98_02525"/>
<reference evidence="11 12" key="1">
    <citation type="journal article" date="2016" name="Nat. Commun.">
        <title>Thousands of microbial genomes shed light on interconnected biogeochemical processes in an aquifer system.</title>
        <authorList>
            <person name="Anantharaman K."/>
            <person name="Brown C.T."/>
            <person name="Hug L.A."/>
            <person name="Sharon I."/>
            <person name="Castelle C.J."/>
            <person name="Probst A.J."/>
            <person name="Thomas B.C."/>
            <person name="Singh A."/>
            <person name="Wilkins M.J."/>
            <person name="Karaoz U."/>
            <person name="Brodie E.L."/>
            <person name="Williams K.H."/>
            <person name="Hubbard S.S."/>
            <person name="Banfield J.F."/>
        </authorList>
    </citation>
    <scope>NUCLEOTIDE SEQUENCE [LARGE SCALE GENOMIC DNA]</scope>
</reference>
<dbReference type="HAMAP" id="MF_01331_B">
    <property type="entry name" value="Ribosomal_uL22_B"/>
    <property type="match status" value="1"/>
</dbReference>
<name>A0A1G2F7Y7_9BACT</name>
<evidence type="ECO:0000313" key="12">
    <source>
        <dbReference type="Proteomes" id="UP000179099"/>
    </source>
</evidence>
<dbReference type="InterPro" id="IPR018260">
    <property type="entry name" value="Ribosomal_uL22_CS"/>
</dbReference>